<dbReference type="CDD" id="cd03801">
    <property type="entry name" value="GT4_PimA-like"/>
    <property type="match status" value="1"/>
</dbReference>
<dbReference type="AlphaFoldDB" id="A0A382UXK6"/>
<protein>
    <recommendedName>
        <fullName evidence="1">Glycosyltransferase subfamily 4-like N-terminal domain-containing protein</fullName>
    </recommendedName>
</protein>
<sequence>MSIDQITGGGTATRTVQIAKSIQNDFGIECIVLSTDQGLEEESKEQLNDLKTVLLPCLNDRFYIPYFSLQKLRDLIKKVDIIHLMSHWTLINVIVYLFARQLKKPYTFCPAGALYIYGRSSLLKNIYNLFIGKSIIKNASRCIAITDLEKKYFLEFGVKKQLISVIPNGIDNNEFYPDHAASKTFKKRFGLQKTQYILFVGRLNLIKGPDILLQAYIKLLPDFPNINMVFAG</sequence>
<gene>
    <name evidence="2" type="ORF">METZ01_LOCUS391794</name>
</gene>
<feature type="non-terminal residue" evidence="2">
    <location>
        <position position="232"/>
    </location>
</feature>
<dbReference type="Gene3D" id="3.40.50.2000">
    <property type="entry name" value="Glycogen Phosphorylase B"/>
    <property type="match status" value="2"/>
</dbReference>
<evidence type="ECO:0000313" key="2">
    <source>
        <dbReference type="EMBL" id="SVD38940.1"/>
    </source>
</evidence>
<dbReference type="InterPro" id="IPR050194">
    <property type="entry name" value="Glycosyltransferase_grp1"/>
</dbReference>
<dbReference type="SUPFAM" id="SSF53756">
    <property type="entry name" value="UDP-Glycosyltransferase/glycogen phosphorylase"/>
    <property type="match status" value="1"/>
</dbReference>
<dbReference type="Pfam" id="PF13439">
    <property type="entry name" value="Glyco_transf_4"/>
    <property type="match status" value="1"/>
</dbReference>
<dbReference type="PANTHER" id="PTHR45947">
    <property type="entry name" value="SULFOQUINOVOSYL TRANSFERASE SQD2"/>
    <property type="match status" value="1"/>
</dbReference>
<organism evidence="2">
    <name type="scientific">marine metagenome</name>
    <dbReference type="NCBI Taxonomy" id="408172"/>
    <lineage>
        <taxon>unclassified sequences</taxon>
        <taxon>metagenomes</taxon>
        <taxon>ecological metagenomes</taxon>
    </lineage>
</organism>
<evidence type="ECO:0000259" key="1">
    <source>
        <dbReference type="Pfam" id="PF13439"/>
    </source>
</evidence>
<dbReference type="InterPro" id="IPR028098">
    <property type="entry name" value="Glyco_trans_4-like_N"/>
</dbReference>
<accession>A0A382UXK6</accession>
<reference evidence="2" key="1">
    <citation type="submission" date="2018-05" db="EMBL/GenBank/DDBJ databases">
        <authorList>
            <person name="Lanie J.A."/>
            <person name="Ng W.-L."/>
            <person name="Kazmierczak K.M."/>
            <person name="Andrzejewski T.M."/>
            <person name="Davidsen T.M."/>
            <person name="Wayne K.J."/>
            <person name="Tettelin H."/>
            <person name="Glass J.I."/>
            <person name="Rusch D."/>
            <person name="Podicherti R."/>
            <person name="Tsui H.-C.T."/>
            <person name="Winkler M.E."/>
        </authorList>
    </citation>
    <scope>NUCLEOTIDE SEQUENCE</scope>
</reference>
<name>A0A382UXK6_9ZZZZ</name>
<dbReference type="EMBL" id="UINC01147553">
    <property type="protein sequence ID" value="SVD38940.1"/>
    <property type="molecule type" value="Genomic_DNA"/>
</dbReference>
<dbReference type="GO" id="GO:0016757">
    <property type="term" value="F:glycosyltransferase activity"/>
    <property type="evidence" value="ECO:0007669"/>
    <property type="project" value="TreeGrafter"/>
</dbReference>
<feature type="domain" description="Glycosyltransferase subfamily 4-like N-terminal" evidence="1">
    <location>
        <begin position="9"/>
        <end position="172"/>
    </location>
</feature>
<proteinExistence type="predicted"/>
<dbReference type="PANTHER" id="PTHR45947:SF3">
    <property type="entry name" value="SULFOQUINOVOSYL TRANSFERASE SQD2"/>
    <property type="match status" value="1"/>
</dbReference>